<sequence length="629" mass="70801">MTCMLQCEEKVPFAHVNTSLHDTRFLCIRACVTTVVSPTHLFRKFAALLILCCISPLWFLLFSSFIPHNQMFRRTSRCLVEVGDTCVPNNFVHATDLAFYFSRFQPRSHLHPHGIPELRDAVELLQPPEGKPCSRWSAPRLFSPAALTAPAAVAEWKKKREKAMMLLSRGEEIMENVSGVRSAAVADVVRPLYATKFELLNGLEHLPRSEFATRIDVHRFIVKHAGRLLYFNDSWDKSDVKHLDTTCVILAHFIRSFCALHQRPFHVKQANVSDSKADRNPSSWTMAVVGGESGDAMISLQTVMDRLDELLALSEKITERQMGEMPEIRWNKPKLLLLKGTLTIPLTGNLTHAQELVNQAAKTVYEFHQRKKPIVDGLVARKQEHELGLFMLVQAEMAARVFDWTINTGEVDMEVVEMFEAAAKFYSSPCNTPLDADGIMSAELLDKRRFEVDAYTTCMLSFGNFLLGAPRPAAKTRRDAPVFLPKQLFTISPIATVASSSDLIYADVQRRAPMTVEVARKRAGEALERGLKLNRELYPDQKQNPKAGWTLLAMASLYADMRDYLYATGLFASAEKTVIENYGGVSLERLLVSKLRYEFLAGVGSEEEAKASAHEIVQLLKQMDIMPHG</sequence>
<dbReference type="GeneID" id="23865523"/>
<keyword evidence="1" id="KW-1133">Transmembrane helix</keyword>
<dbReference type="VEuPathDB" id="TriTrypDB:Tbg972.10.4460"/>
<keyword evidence="1" id="KW-0812">Transmembrane</keyword>
<protein>
    <submittedName>
        <fullName evidence="2">Uncharacterized protein</fullName>
    </submittedName>
</protein>
<gene>
    <name evidence="2" type="ORF">TbgDal_X4460</name>
</gene>
<feature type="transmembrane region" description="Helical" evidence="1">
    <location>
        <begin position="45"/>
        <end position="66"/>
    </location>
</feature>
<dbReference type="AlphaFoldDB" id="D0A267"/>
<dbReference type="Proteomes" id="UP000002316">
    <property type="component" value="Chromosome 10"/>
</dbReference>
<reference evidence="3" key="1">
    <citation type="journal article" date="2010" name="PLoS Negl. Trop. Dis.">
        <title>The genome sequence of Trypanosoma brucei gambiense, causative agent of chronic human african trypanosomiasis.</title>
        <authorList>
            <person name="Jackson A.P."/>
            <person name="Sanders M."/>
            <person name="Berry A."/>
            <person name="McQuillan J."/>
            <person name="Aslett M.A."/>
            <person name="Quail M.A."/>
            <person name="Chukualim B."/>
            <person name="Capewell P."/>
            <person name="MacLeod A."/>
            <person name="Melville S.E."/>
            <person name="Gibson W."/>
            <person name="Barry J.D."/>
            <person name="Berriman M."/>
            <person name="Hertz-Fowler C."/>
        </authorList>
    </citation>
    <scope>NUCLEOTIDE SEQUENCE [LARGE SCALE GENOMIC DNA]</scope>
    <source>
        <strain evidence="3">MHOM/CI/86/DAL972</strain>
    </source>
</reference>
<evidence type="ECO:0000313" key="2">
    <source>
        <dbReference type="EMBL" id="CBH15361.1"/>
    </source>
</evidence>
<proteinExistence type="predicted"/>
<dbReference type="RefSeq" id="XP_011777625.1">
    <property type="nucleotide sequence ID" value="XM_011779323.1"/>
</dbReference>
<organism evidence="2 3">
    <name type="scientific">Trypanosoma brucei gambiense (strain MHOM/CI/86/DAL972)</name>
    <dbReference type="NCBI Taxonomy" id="679716"/>
    <lineage>
        <taxon>Eukaryota</taxon>
        <taxon>Discoba</taxon>
        <taxon>Euglenozoa</taxon>
        <taxon>Kinetoplastea</taxon>
        <taxon>Metakinetoplastina</taxon>
        <taxon>Trypanosomatida</taxon>
        <taxon>Trypanosomatidae</taxon>
        <taxon>Trypanosoma</taxon>
    </lineage>
</organism>
<evidence type="ECO:0000313" key="3">
    <source>
        <dbReference type="Proteomes" id="UP000002316"/>
    </source>
</evidence>
<dbReference type="KEGG" id="tbg:TbgDal_X4460"/>
<name>D0A267_TRYB9</name>
<dbReference type="EMBL" id="FN554973">
    <property type="protein sequence ID" value="CBH15361.1"/>
    <property type="molecule type" value="Genomic_DNA"/>
</dbReference>
<keyword evidence="1" id="KW-0472">Membrane</keyword>
<dbReference type="OrthoDB" id="271796at2759"/>
<accession>D0A267</accession>
<evidence type="ECO:0000256" key="1">
    <source>
        <dbReference type="SAM" id="Phobius"/>
    </source>
</evidence>